<comment type="caution">
    <text evidence="1">The sequence shown here is derived from an EMBL/GenBank/DDBJ whole genome shotgun (WGS) entry which is preliminary data.</text>
</comment>
<keyword evidence="2" id="KW-1185">Reference proteome</keyword>
<gene>
    <name evidence="1" type="ORF">PBAT_07725</name>
</gene>
<evidence type="ECO:0000313" key="2">
    <source>
        <dbReference type="Proteomes" id="UP000077355"/>
    </source>
</evidence>
<name>A0A168PX83_9BACL</name>
<sequence length="147" mass="16903">MLKGDKRVKARIMLDPSFHLITVSTDDRSSAPLLIVRQENCSNEELENEVSQELLPLLLIGFNNLHKSSPVNSTFIKLHGADHMTFSDIPIHYEDNGIKLKHSIINKYICAFLEEHLKRKEYVFHELMTTKSNDGIDEINSNGMRLR</sequence>
<reference evidence="1 2" key="1">
    <citation type="submission" date="2016-03" db="EMBL/GenBank/DDBJ databases">
        <title>Draft genome sequence of Paenibacillus antarcticus CECT 5836.</title>
        <authorList>
            <person name="Shin S.-K."/>
            <person name="Yi H."/>
        </authorList>
    </citation>
    <scope>NUCLEOTIDE SEQUENCE [LARGE SCALE GENOMIC DNA]</scope>
    <source>
        <strain evidence="1 2">CECT 5836</strain>
    </source>
</reference>
<protein>
    <submittedName>
        <fullName evidence="1">Uncharacterized protein</fullName>
    </submittedName>
</protein>
<dbReference type="Gene3D" id="3.40.50.1820">
    <property type="entry name" value="alpha/beta hydrolase"/>
    <property type="match status" value="1"/>
</dbReference>
<accession>A0A168PX83</accession>
<dbReference type="AlphaFoldDB" id="A0A168PX83"/>
<proteinExistence type="predicted"/>
<evidence type="ECO:0000313" key="1">
    <source>
        <dbReference type="EMBL" id="OAB47158.1"/>
    </source>
</evidence>
<dbReference type="EMBL" id="LVJI01000009">
    <property type="protein sequence ID" value="OAB47158.1"/>
    <property type="molecule type" value="Genomic_DNA"/>
</dbReference>
<dbReference type="Proteomes" id="UP000077355">
    <property type="component" value="Unassembled WGS sequence"/>
</dbReference>
<dbReference type="InterPro" id="IPR029058">
    <property type="entry name" value="AB_hydrolase_fold"/>
</dbReference>
<organism evidence="1 2">
    <name type="scientific">Paenibacillus antarcticus</name>
    <dbReference type="NCBI Taxonomy" id="253703"/>
    <lineage>
        <taxon>Bacteria</taxon>
        <taxon>Bacillati</taxon>
        <taxon>Bacillota</taxon>
        <taxon>Bacilli</taxon>
        <taxon>Bacillales</taxon>
        <taxon>Paenibacillaceae</taxon>
        <taxon>Paenibacillus</taxon>
    </lineage>
</organism>